<organism evidence="2 3">
    <name type="scientific">Pseudomonas mosselii</name>
    <dbReference type="NCBI Taxonomy" id="78327"/>
    <lineage>
        <taxon>Bacteria</taxon>
        <taxon>Pseudomonadati</taxon>
        <taxon>Pseudomonadota</taxon>
        <taxon>Gammaproteobacteria</taxon>
        <taxon>Pseudomonadales</taxon>
        <taxon>Pseudomonadaceae</taxon>
        <taxon>Pseudomonas</taxon>
    </lineage>
</organism>
<dbReference type="EMBL" id="CP081966">
    <property type="protein sequence ID" value="QZP27149.1"/>
    <property type="molecule type" value="Genomic_DNA"/>
</dbReference>
<dbReference type="Gene3D" id="2.180.10.10">
    <property type="entry name" value="RHS repeat-associated core"/>
    <property type="match status" value="1"/>
</dbReference>
<dbReference type="SUPFAM" id="SSF56399">
    <property type="entry name" value="ADP-ribosylation"/>
    <property type="match status" value="1"/>
</dbReference>
<gene>
    <name evidence="2" type="ORF">K5H97_01975</name>
</gene>
<dbReference type="RefSeq" id="WP_081791508.1">
    <property type="nucleotide sequence ID" value="NZ_CP081966.1"/>
</dbReference>
<reference evidence="2 3" key="1">
    <citation type="submission" date="2021-08" db="EMBL/GenBank/DDBJ databases">
        <title>Bactericidal Effect of Pseudomonas oryziphila sp. nov., a novel Pseudomonas Species Against Xanthomonas oryzae Reduces Disease Severity of Bacterial Leaf Streak of Rice.</title>
        <authorList>
            <person name="Yang R."/>
            <person name="Li S."/>
            <person name="Li Y."/>
            <person name="Yan Y."/>
            <person name="Fang Y."/>
            <person name="Zou L."/>
            <person name="Chen G."/>
        </authorList>
    </citation>
    <scope>NUCLEOTIDE SEQUENCE [LARGE SCALE GENOMIC DNA]</scope>
    <source>
        <strain evidence="2 3">DSM 17497</strain>
    </source>
</reference>
<dbReference type="NCBIfam" id="TIGR03696">
    <property type="entry name" value="Rhs_assc_core"/>
    <property type="match status" value="1"/>
</dbReference>
<evidence type="ECO:0000313" key="3">
    <source>
        <dbReference type="Proteomes" id="UP000825591"/>
    </source>
</evidence>
<sequence>MFTAKLLVTDHLLSPSLVRGTSGSAPVSYTPYGDRSSRTGFACTGFSGQFREPISGSYLLGNGRRSYNPQLMRFHSPDALSPFAAGGLNPYAYCKGDPVNMTDPSGNFPGYKATVMGNAPALYTAGKMVVSSLYNRTLPSAKDTVVTLATAAVGGVGMYGALLQYHGDPLGDDYANWTTAINGVGTTAYLFMSDLLKGGTLSLEKVREVGGKVASYTRESFRTRHAREIEMEELTKENKKVLSTFKPQESVVNLLGTSPGSSSSGSVPPLTSSAGSLIRS</sequence>
<proteinExistence type="predicted"/>
<dbReference type="Proteomes" id="UP000825591">
    <property type="component" value="Chromosome"/>
</dbReference>
<accession>A0ABX9B5F5</accession>
<keyword evidence="3" id="KW-1185">Reference proteome</keyword>
<feature type="region of interest" description="Disordered" evidence="1">
    <location>
        <begin position="254"/>
        <end position="280"/>
    </location>
</feature>
<feature type="compositionally biased region" description="Low complexity" evidence="1">
    <location>
        <begin position="254"/>
        <end position="273"/>
    </location>
</feature>
<dbReference type="InterPro" id="IPR022385">
    <property type="entry name" value="Rhs_assc_core"/>
</dbReference>
<protein>
    <submittedName>
        <fullName evidence="2">RHS repeat-associated core domain-containing protein</fullName>
    </submittedName>
</protein>
<evidence type="ECO:0000313" key="2">
    <source>
        <dbReference type="EMBL" id="QZP27149.1"/>
    </source>
</evidence>
<name>A0ABX9B5F5_9PSED</name>
<evidence type="ECO:0000256" key="1">
    <source>
        <dbReference type="SAM" id="MobiDB-lite"/>
    </source>
</evidence>